<dbReference type="InterPro" id="IPR016032">
    <property type="entry name" value="Sig_transdc_resp-reg_C-effctor"/>
</dbReference>
<dbReference type="Pfam" id="PF01978">
    <property type="entry name" value="TrmB"/>
    <property type="match status" value="1"/>
</dbReference>
<evidence type="ECO:0000313" key="2">
    <source>
        <dbReference type="EMBL" id="GAA1617684.1"/>
    </source>
</evidence>
<dbReference type="PROSITE" id="PS50043">
    <property type="entry name" value="HTH_LUXR_2"/>
    <property type="match status" value="1"/>
</dbReference>
<dbReference type="PANTHER" id="PTHR34293">
    <property type="entry name" value="HTH-TYPE TRANSCRIPTIONAL REGULATOR TRMBL2"/>
    <property type="match status" value="1"/>
</dbReference>
<accession>A0ABP4QQN4</accession>
<comment type="caution">
    <text evidence="2">The sequence shown here is derived from an EMBL/GenBank/DDBJ whole genome shotgun (WGS) entry which is preliminary data.</text>
</comment>
<keyword evidence="3" id="KW-1185">Reference proteome</keyword>
<dbReference type="InterPro" id="IPR051797">
    <property type="entry name" value="TrmB-like"/>
</dbReference>
<dbReference type="EMBL" id="BAAAOS010000068">
    <property type="protein sequence ID" value="GAA1617684.1"/>
    <property type="molecule type" value="Genomic_DNA"/>
</dbReference>
<gene>
    <name evidence="2" type="ORF">GCM10009789_84540</name>
</gene>
<dbReference type="CDD" id="cd06170">
    <property type="entry name" value="LuxR_C_like"/>
    <property type="match status" value="1"/>
</dbReference>
<dbReference type="InterPro" id="IPR000792">
    <property type="entry name" value="Tscrpt_reg_LuxR_C"/>
</dbReference>
<dbReference type="SMART" id="SM00421">
    <property type="entry name" value="HTH_LUXR"/>
    <property type="match status" value="1"/>
</dbReference>
<dbReference type="InterPro" id="IPR002831">
    <property type="entry name" value="Tscrpt_reg_TrmB_N"/>
</dbReference>
<dbReference type="InterPro" id="IPR036388">
    <property type="entry name" value="WH-like_DNA-bd_sf"/>
</dbReference>
<name>A0ABP4QQN4_9ACTN</name>
<dbReference type="Pfam" id="PF00196">
    <property type="entry name" value="GerE"/>
    <property type="match status" value="1"/>
</dbReference>
<proteinExistence type="predicted"/>
<feature type="domain" description="HTH luxR-type" evidence="1">
    <location>
        <begin position="259"/>
        <end position="324"/>
    </location>
</feature>
<sequence length="326" mass="35463">MNLASLGLTPDECSLYLLLVDRTAATAGEMSEDWRPGSSVSATTVLASLEAKGLVTTLTGCPTRHAAIAPDVALDNLARVREQEIAKARAFAGELTERWRRAGRATVPAELIEIVVGRSATLQRSEQIQRTSTEEVLIIDTPPYATEQLGNPLESQLLTDAVTSYRCLYDRSALEIAGKYEAIRALVADGEVARVIPGLPLKMVMGDRRIAMVPLETAPEAISAAAVIHPSSLLDSLHMLFEALWRQATPLTPGLSPGTLQTPHRLDPLDQDVVRLLVTGLTDKAIGRQLDLAERTVQRRVRGIMQIYGVHNRLQLGIRLAQEGWA</sequence>
<dbReference type="PANTHER" id="PTHR34293:SF1">
    <property type="entry name" value="HTH-TYPE TRANSCRIPTIONAL REGULATOR TRMBL2"/>
    <property type="match status" value="1"/>
</dbReference>
<reference evidence="3" key="1">
    <citation type="journal article" date="2019" name="Int. J. Syst. Evol. Microbiol.">
        <title>The Global Catalogue of Microorganisms (GCM) 10K type strain sequencing project: providing services to taxonomists for standard genome sequencing and annotation.</title>
        <authorList>
            <consortium name="The Broad Institute Genomics Platform"/>
            <consortium name="The Broad Institute Genome Sequencing Center for Infectious Disease"/>
            <person name="Wu L."/>
            <person name="Ma J."/>
        </authorList>
    </citation>
    <scope>NUCLEOTIDE SEQUENCE [LARGE SCALE GENOMIC DNA]</scope>
    <source>
        <strain evidence="3">JCM 14969</strain>
    </source>
</reference>
<dbReference type="SUPFAM" id="SSF46894">
    <property type="entry name" value="C-terminal effector domain of the bipartite response regulators"/>
    <property type="match status" value="1"/>
</dbReference>
<dbReference type="Gene3D" id="1.10.10.10">
    <property type="entry name" value="Winged helix-like DNA-binding domain superfamily/Winged helix DNA-binding domain"/>
    <property type="match status" value="2"/>
</dbReference>
<evidence type="ECO:0000259" key="1">
    <source>
        <dbReference type="PROSITE" id="PS50043"/>
    </source>
</evidence>
<dbReference type="RefSeq" id="WP_344222425.1">
    <property type="nucleotide sequence ID" value="NZ_BAAAOS010000068.1"/>
</dbReference>
<organism evidence="2 3">
    <name type="scientific">Kribbella sancticallisti</name>
    <dbReference type="NCBI Taxonomy" id="460087"/>
    <lineage>
        <taxon>Bacteria</taxon>
        <taxon>Bacillati</taxon>
        <taxon>Actinomycetota</taxon>
        <taxon>Actinomycetes</taxon>
        <taxon>Propionibacteriales</taxon>
        <taxon>Kribbellaceae</taxon>
        <taxon>Kribbella</taxon>
    </lineage>
</organism>
<protein>
    <submittedName>
        <fullName evidence="2">LuxR family transcriptional regulator</fullName>
    </submittedName>
</protein>
<evidence type="ECO:0000313" key="3">
    <source>
        <dbReference type="Proteomes" id="UP001500393"/>
    </source>
</evidence>
<dbReference type="Proteomes" id="UP001500393">
    <property type="component" value="Unassembled WGS sequence"/>
</dbReference>